<dbReference type="eggNOG" id="ENOG5033YFF">
    <property type="taxonomic scope" value="Bacteria"/>
</dbReference>
<sequence length="388" mass="41928">MKKHLFPLFLLVLGANVQAQQDFFAIAGKDTSSIVFSDFRVMNAANGTSGEKVFSSEETAKVFSQDRKGPVAEDKNSYSHSQAVTMAALAYDPSNNNLVYMPMFSSNIYVLNAKTKEITLVENTVSKITSCDINSHITRMATGYDGNIYALNNAGTQLLQISKKGNQYIVSDLGIITDDASNGKNSFTAMETGFGGDMIADAENNFYVFSASGNVFKVTAKELKAKFVGKISGIPDNYSVNGSAVNSKGKVVIASAKGDNLYEVDLQTLQAKALPGGEKPHIYDLASRYFANDRTSSVSALANIDIFPTRVNEHFINVNVNDKSVKGNLKLSVFDISGKNVGKQDLSVKDGSLNQQVLLKNLINGAYIVNITDESGKVLLSKKIIVTQ</sequence>
<dbReference type="NCBIfam" id="TIGR04183">
    <property type="entry name" value="Por_Secre_tail"/>
    <property type="match status" value="1"/>
</dbReference>
<dbReference type="SUPFAM" id="SSF50998">
    <property type="entry name" value="Quinoprotein alcohol dehydrogenase-like"/>
    <property type="match status" value="1"/>
</dbReference>
<organism evidence="4 5">
    <name type="scientific">Chryseobacterium oranimense</name>
    <dbReference type="NCBI Taxonomy" id="421058"/>
    <lineage>
        <taxon>Bacteria</taxon>
        <taxon>Pseudomonadati</taxon>
        <taxon>Bacteroidota</taxon>
        <taxon>Flavobacteriia</taxon>
        <taxon>Flavobacteriales</taxon>
        <taxon>Weeksellaceae</taxon>
        <taxon>Chryseobacterium group</taxon>
        <taxon>Chryseobacterium</taxon>
    </lineage>
</organism>
<dbReference type="AlphaFoldDB" id="A0A1M5NPR2"/>
<evidence type="ECO:0000259" key="3">
    <source>
        <dbReference type="Pfam" id="PF18962"/>
    </source>
</evidence>
<dbReference type="Pfam" id="PF18962">
    <property type="entry name" value="Por_Secre_tail"/>
    <property type="match status" value="1"/>
</dbReference>
<keyword evidence="5" id="KW-1185">Reference proteome</keyword>
<dbReference type="OrthoDB" id="621743at2"/>
<dbReference type="EMBL" id="FQWT01000002">
    <property type="protein sequence ID" value="SHG91179.1"/>
    <property type="molecule type" value="Genomic_DNA"/>
</dbReference>
<dbReference type="Gene3D" id="2.130.10.10">
    <property type="entry name" value="YVTN repeat-like/Quinoprotein amine dehydrogenase"/>
    <property type="match status" value="1"/>
</dbReference>
<reference evidence="5" key="1">
    <citation type="submission" date="2016-11" db="EMBL/GenBank/DDBJ databases">
        <authorList>
            <person name="Varghese N."/>
            <person name="Submissions S."/>
        </authorList>
    </citation>
    <scope>NUCLEOTIDE SEQUENCE [LARGE SCALE GENOMIC DNA]</scope>
    <source>
        <strain evidence="5">DSM 19055</strain>
    </source>
</reference>
<evidence type="ECO:0000256" key="2">
    <source>
        <dbReference type="SAM" id="SignalP"/>
    </source>
</evidence>
<feature type="signal peptide" evidence="2">
    <location>
        <begin position="1"/>
        <end position="19"/>
    </location>
</feature>
<dbReference type="PANTHER" id="PTHR40274:SF3">
    <property type="entry name" value="VIRGINIAMYCIN B LYASE"/>
    <property type="match status" value="1"/>
</dbReference>
<feature type="chain" id="PRO_5012115692" evidence="2">
    <location>
        <begin position="20"/>
        <end position="388"/>
    </location>
</feature>
<dbReference type="RefSeq" id="WP_073061512.1">
    <property type="nucleotide sequence ID" value="NZ_FQWT01000002.1"/>
</dbReference>
<dbReference type="STRING" id="421058.SAMN05421866_1516"/>
<dbReference type="InterPro" id="IPR051344">
    <property type="entry name" value="Vgb"/>
</dbReference>
<evidence type="ECO:0000313" key="5">
    <source>
        <dbReference type="Proteomes" id="UP000184047"/>
    </source>
</evidence>
<name>A0A1M5NPR2_9FLAO</name>
<dbReference type="InterPro" id="IPR026444">
    <property type="entry name" value="Secre_tail"/>
</dbReference>
<dbReference type="InterPro" id="IPR011047">
    <property type="entry name" value="Quinoprotein_ADH-like_sf"/>
</dbReference>
<dbReference type="InterPro" id="IPR015943">
    <property type="entry name" value="WD40/YVTN_repeat-like_dom_sf"/>
</dbReference>
<accession>A0A1M5NPR2</accession>
<gene>
    <name evidence="4" type="ORF">SAMN05421866_1516</name>
</gene>
<feature type="domain" description="Secretion system C-terminal sorting" evidence="3">
    <location>
        <begin position="315"/>
        <end position="385"/>
    </location>
</feature>
<evidence type="ECO:0000256" key="1">
    <source>
        <dbReference type="ARBA" id="ARBA00022729"/>
    </source>
</evidence>
<protein>
    <submittedName>
        <fullName evidence="4">Por secretion system C-terminal sorting domain-containing protein</fullName>
    </submittedName>
</protein>
<dbReference type="PANTHER" id="PTHR40274">
    <property type="entry name" value="VIRGINIAMYCIN B LYASE"/>
    <property type="match status" value="1"/>
</dbReference>
<keyword evidence="1 2" id="KW-0732">Signal</keyword>
<evidence type="ECO:0000313" key="4">
    <source>
        <dbReference type="EMBL" id="SHG91179.1"/>
    </source>
</evidence>
<proteinExistence type="predicted"/>
<dbReference type="Proteomes" id="UP000184047">
    <property type="component" value="Unassembled WGS sequence"/>
</dbReference>